<name>B5IDI5_ACIB4</name>
<dbReference type="HOGENOM" id="CLU_441889_0_0_2"/>
<dbReference type="GeneID" id="8827190"/>
<dbReference type="EMBL" id="CP001941">
    <property type="protein sequence ID" value="ADD08060.1"/>
    <property type="molecule type" value="Genomic_DNA"/>
</dbReference>
<dbReference type="RefSeq" id="WP_008084328.1">
    <property type="nucleotide sequence ID" value="NC_013926.1"/>
</dbReference>
<sequence length="618" mass="70938">MTLSKNEKWFICLLILYIIIYGAIFFSKYFLWGSDILNIISKSQHINFKSLYDKDGFPLGLPILLQLETKLSGYNIYSVARLHTLIIFVIIIFLTYITSLKLIRSHKAAILSSFIVVSVYPSALLMSIQFGQEVNLAIILFFSLLLSLTIMEKIKNKKFGFISIFFILSIFIVHRSSSIILVSIIIFYMLTLFISSKKSKSKKNFARQSISIGISIVILIFLFSFLIYLFPFIEFKAIISKLIRLDTIYYANSPISITRGYFMNYVGWETIPSFAVSLLLLINKIKYLKIFPKIYLSSLFVILVFVSLYIMGISIIVPTIMWRAADYSLFFIAISVSFVLIRLYKILDKNKLSLYYLYGLASISLLFYPLDPPIQRYIQRAVSGTLPTRVTFPIISNGYILYIIYGFILIVILLLGIMLIIHKRSFNKKKIFSEKFIFFIILFILLAPRIAMGITGFYIRPPDITYQQYTAFVYIKANYPNEKLISDPSTLGWAVLFGLHTQFLIGSHVYTDTFPPYGPIPGGGYRVSNIAIFLDTLFKNKDIDSLYKFMKNSNNSLLIINVYGGKLVNMNINPPCGGYSNMPQILIDFKNALEKSGKFQLIYSQNYGDEIYVYKIVG</sequence>
<keyword evidence="2" id="KW-1185">Reference proteome</keyword>
<accession>B5IDI5</accession>
<evidence type="ECO:0000313" key="1">
    <source>
        <dbReference type="EMBL" id="ADD08060.1"/>
    </source>
</evidence>
<dbReference type="AlphaFoldDB" id="B5IDI5"/>
<dbReference type="Proteomes" id="UP000001400">
    <property type="component" value="Chromosome"/>
</dbReference>
<gene>
    <name evidence="1" type="ordered locus">Aboo_0248</name>
</gene>
<organism evidence="1 2">
    <name type="scientific">Aciduliprofundum boonei (strain DSM 19572 / T469)</name>
    <dbReference type="NCBI Taxonomy" id="439481"/>
    <lineage>
        <taxon>Archaea</taxon>
        <taxon>Methanobacteriati</taxon>
        <taxon>Thermoplasmatota</taxon>
        <taxon>DHVE2 group</taxon>
        <taxon>Candidatus Aciduliprofundum</taxon>
    </lineage>
</organism>
<evidence type="ECO:0000313" key="2">
    <source>
        <dbReference type="Proteomes" id="UP000001400"/>
    </source>
</evidence>
<dbReference type="KEGG" id="abi:Aboo_0248"/>
<proteinExistence type="predicted"/>
<protein>
    <submittedName>
        <fullName evidence="1">Uncharacterized protein</fullName>
    </submittedName>
</protein>
<dbReference type="STRING" id="439481.Aboo_0248"/>
<reference evidence="1" key="1">
    <citation type="submission" date="2010-02" db="EMBL/GenBank/DDBJ databases">
        <title>Complete sequence of Aciduliprofundum boonei T469.</title>
        <authorList>
            <consortium name="US DOE Joint Genome Institute"/>
            <person name="Lucas S."/>
            <person name="Copeland A."/>
            <person name="Lapidus A."/>
            <person name="Cheng J.-F."/>
            <person name="Bruce D."/>
            <person name="Goodwin L."/>
            <person name="Pitluck S."/>
            <person name="Saunders E."/>
            <person name="Detter J.C."/>
            <person name="Han C."/>
            <person name="Tapia R."/>
            <person name="Land M."/>
            <person name="Hauser L."/>
            <person name="Kyrpides N."/>
            <person name="Mikhailova N."/>
            <person name="Flores G."/>
            <person name="Reysenbach A.-L."/>
            <person name="Woyke T."/>
        </authorList>
    </citation>
    <scope>NUCLEOTIDE SEQUENCE</scope>
    <source>
        <strain evidence="1">T469</strain>
    </source>
</reference>